<keyword evidence="4 6" id="KW-0472">Membrane</keyword>
<sequence>YGSRTSVSALPSLPMDHPKEESRPEADHSEHFEPPTPETSYVEFDFSSQSKEDLLSFSEKVISNRNQSQEQLEEHPEAEHVQLEPVDDDFFSSSSHNWKSMKTITELDYYDERGELEFKSSANRFDSLDNRAGSRGYTKIDTEEQVTKYSELDKKTDFLFKTSPEKLAYDSDEDEDEDDENSDEKLETTKNMLTESQKFGYVGIAKLITVEMATELAKIKLTTSSKVAKTMSSGQRNFSNWTMYVMTKLYDHLDLTEEEKKMIENLSAHGVEVSDLSSSFVDAALNDDKNSVAYRMAEKYPGFSLKWVLVCDLFMVLMSDGYYDSRSNTLLVEFATKLGITNVEILQFQRRLLESLEFATNEKSIENKDELLTDKLFIDKHIKKNRKKRLAYIGLATLGGSLAIGLSAGLLAPVIGAGLAAGLTTVGITGTGGFLAGVGGSAIITTGGVFAGAKVGNKAGARRLGDVHTFELKPLHNNKRPNLIITISGWMNGKLDDVRLPFSTVDPVMGDMFSLLWEPEMLQSMGQTINILATEALSTSIQQILGATILTALMSAIQLPMALSKLSYLLDNPWNVSLDRAWKAGKILADTLISGNMGVRPITLVGFSLGARLLYSCLIELAKRGGYGLIENVIILGNPIAVKVDQMALARSVVSGRFVNGYSKKDWILGYLFRATGGGILSVAGLSPIENVYGVENVDCTDLVEGHMSYRQAIPKIMKKMDWEVLSEEFAEIEEPDPEQGERTRQLINEFDEARAKMKEEMEQETEKKKTWKDWFKPKQKDWWDIALKEKAGRETPAADATNDRLDEYDENVERTDVPIFDVGALMSEINDIEHLAGEGEEVLNQARENVDTSNKVLTSNEDKEEVEDK</sequence>
<keyword evidence="3 6" id="KW-1133">Transmembrane helix</keyword>
<evidence type="ECO:0000313" key="7">
    <source>
        <dbReference type="EMBL" id="ODV82210.1"/>
    </source>
</evidence>
<dbReference type="OrthoDB" id="277931at2759"/>
<keyword evidence="8" id="KW-1185">Reference proteome</keyword>
<evidence type="ECO:0000256" key="4">
    <source>
        <dbReference type="ARBA" id="ARBA00023136"/>
    </source>
</evidence>
<dbReference type="PANTHER" id="PTHR17920:SF3">
    <property type="entry name" value="TRANSMEMBRANE AND COILED-COIL DOMAIN-CONTAINING PROTEIN 4"/>
    <property type="match status" value="1"/>
</dbReference>
<feature type="transmembrane region" description="Helical" evidence="6">
    <location>
        <begin position="544"/>
        <end position="563"/>
    </location>
</feature>
<dbReference type="PANTHER" id="PTHR17920">
    <property type="entry name" value="TRANSMEMBRANE AND COILED-COIL DOMAIN-CONTAINING PROTEIN 4 TMCO4"/>
    <property type="match status" value="1"/>
</dbReference>
<feature type="region of interest" description="Disordered" evidence="5">
    <location>
        <begin position="63"/>
        <end position="93"/>
    </location>
</feature>
<proteinExistence type="predicted"/>
<feature type="non-terminal residue" evidence="7">
    <location>
        <position position="1"/>
    </location>
</feature>
<reference evidence="8" key="1">
    <citation type="submission" date="2016-05" db="EMBL/GenBank/DDBJ databases">
        <title>Comparative genomics of biotechnologically important yeasts.</title>
        <authorList>
            <consortium name="DOE Joint Genome Institute"/>
            <person name="Riley R."/>
            <person name="Haridas S."/>
            <person name="Wolfe K.H."/>
            <person name="Lopes M.R."/>
            <person name="Hittinger C.T."/>
            <person name="Goker M."/>
            <person name="Salamov A."/>
            <person name="Wisecaver J."/>
            <person name="Long T.M."/>
            <person name="Aerts A.L."/>
            <person name="Barry K."/>
            <person name="Choi C."/>
            <person name="Clum A."/>
            <person name="Coughlan A.Y."/>
            <person name="Deshpande S."/>
            <person name="Douglass A.P."/>
            <person name="Hanson S.J."/>
            <person name="Klenk H.-P."/>
            <person name="Labutti K."/>
            <person name="Lapidus A."/>
            <person name="Lindquist E."/>
            <person name="Lipzen A."/>
            <person name="Meier-Kolthoff J.P."/>
            <person name="Ohm R.A."/>
            <person name="Otillar R.P."/>
            <person name="Pangilinan J."/>
            <person name="Peng Y."/>
            <person name="Rokas A."/>
            <person name="Rosa C.A."/>
            <person name="Scheuner C."/>
            <person name="Sibirny A.A."/>
            <person name="Slot J.C."/>
            <person name="Stielow J.B."/>
            <person name="Sun H."/>
            <person name="Kurtzman C.P."/>
            <person name="Blackwell M."/>
            <person name="Grigoriev I.V."/>
            <person name="Jeffries T.W."/>
        </authorList>
    </citation>
    <scope>NUCLEOTIDE SEQUENCE [LARGE SCALE GENOMIC DNA]</scope>
    <source>
        <strain evidence="8">NRRL Y-17324</strain>
    </source>
</reference>
<feature type="non-terminal residue" evidence="7">
    <location>
        <position position="870"/>
    </location>
</feature>
<evidence type="ECO:0000313" key="8">
    <source>
        <dbReference type="Proteomes" id="UP000094285"/>
    </source>
</evidence>
<dbReference type="RefSeq" id="XP_020067332.1">
    <property type="nucleotide sequence ID" value="XM_020208479.1"/>
</dbReference>
<dbReference type="InterPro" id="IPR029024">
    <property type="entry name" value="TerB-like"/>
</dbReference>
<dbReference type="Pfam" id="PF05277">
    <property type="entry name" value="DUF726"/>
    <property type="match status" value="1"/>
</dbReference>
<dbReference type="SUPFAM" id="SSF158682">
    <property type="entry name" value="TerB-like"/>
    <property type="match status" value="1"/>
</dbReference>
<dbReference type="GO" id="GO:0035652">
    <property type="term" value="P:clathrin-coated vesicle cargo loading"/>
    <property type="evidence" value="ECO:0007669"/>
    <property type="project" value="EnsemblFungi"/>
</dbReference>
<evidence type="ECO:0000256" key="1">
    <source>
        <dbReference type="ARBA" id="ARBA00004141"/>
    </source>
</evidence>
<dbReference type="GO" id="GO:0035650">
    <property type="term" value="F:AP-1 adaptor complex binding"/>
    <property type="evidence" value="ECO:0007669"/>
    <property type="project" value="EnsemblFungi"/>
</dbReference>
<feature type="region of interest" description="Disordered" evidence="5">
    <location>
        <begin position="166"/>
        <end position="189"/>
    </location>
</feature>
<feature type="compositionally biased region" description="Basic and acidic residues" evidence="5">
    <location>
        <begin position="16"/>
        <end position="33"/>
    </location>
</feature>
<dbReference type="AlphaFoldDB" id="A0A1E4SRS4"/>
<keyword evidence="2 6" id="KW-0812">Transmembrane</keyword>
<accession>A0A1E4SRS4</accession>
<evidence type="ECO:0000256" key="2">
    <source>
        <dbReference type="ARBA" id="ARBA00022692"/>
    </source>
</evidence>
<name>A0A1E4SRS4_9ASCO</name>
<dbReference type="GeneID" id="30982616"/>
<dbReference type="EMBL" id="KV453909">
    <property type="protein sequence ID" value="ODV82210.1"/>
    <property type="molecule type" value="Genomic_DNA"/>
</dbReference>
<dbReference type="InterPro" id="IPR007941">
    <property type="entry name" value="DUF726"/>
</dbReference>
<feature type="transmembrane region" description="Helical" evidence="6">
    <location>
        <begin position="432"/>
        <end position="453"/>
    </location>
</feature>
<feature type="transmembrane region" description="Helical" evidence="6">
    <location>
        <begin position="390"/>
        <end position="412"/>
    </location>
</feature>
<feature type="region of interest" description="Disordered" evidence="5">
    <location>
        <begin position="846"/>
        <end position="870"/>
    </location>
</feature>
<organism evidence="7 8">
    <name type="scientific">Suhomyces tanzawaensis NRRL Y-17324</name>
    <dbReference type="NCBI Taxonomy" id="984487"/>
    <lineage>
        <taxon>Eukaryota</taxon>
        <taxon>Fungi</taxon>
        <taxon>Dikarya</taxon>
        <taxon>Ascomycota</taxon>
        <taxon>Saccharomycotina</taxon>
        <taxon>Pichiomycetes</taxon>
        <taxon>Debaryomycetaceae</taxon>
        <taxon>Suhomyces</taxon>
    </lineage>
</organism>
<gene>
    <name evidence="7" type="ORF">CANTADRAFT_32797</name>
</gene>
<protein>
    <submittedName>
        <fullName evidence="7">DUF726-domain-containing protein</fullName>
    </submittedName>
</protein>
<feature type="region of interest" description="Disordered" evidence="5">
    <location>
        <begin position="1"/>
        <end position="41"/>
    </location>
</feature>
<dbReference type="Proteomes" id="UP000094285">
    <property type="component" value="Unassembled WGS sequence"/>
</dbReference>
<comment type="subcellular location">
    <subcellularLocation>
        <location evidence="1">Membrane</location>
        <topology evidence="1">Multi-pass membrane protein</topology>
    </subcellularLocation>
</comment>
<evidence type="ECO:0000256" key="5">
    <source>
        <dbReference type="SAM" id="MobiDB-lite"/>
    </source>
</evidence>
<dbReference type="GO" id="GO:0016020">
    <property type="term" value="C:membrane"/>
    <property type="evidence" value="ECO:0007669"/>
    <property type="project" value="UniProtKB-SubCell"/>
</dbReference>
<feature type="compositionally biased region" description="Basic and acidic residues" evidence="5">
    <location>
        <begin position="72"/>
        <end position="82"/>
    </location>
</feature>
<evidence type="ECO:0000256" key="3">
    <source>
        <dbReference type="ARBA" id="ARBA00022989"/>
    </source>
</evidence>
<dbReference type="STRING" id="984487.A0A1E4SRS4"/>
<feature type="compositionally biased region" description="Acidic residues" evidence="5">
    <location>
        <begin position="170"/>
        <end position="182"/>
    </location>
</feature>
<evidence type="ECO:0000256" key="6">
    <source>
        <dbReference type="SAM" id="Phobius"/>
    </source>
</evidence>